<dbReference type="InterPro" id="IPR027417">
    <property type="entry name" value="P-loop_NTPase"/>
</dbReference>
<dbReference type="EMBL" id="CP045482">
    <property type="protein sequence ID" value="QGR22321.1"/>
    <property type="molecule type" value="Genomic_DNA"/>
</dbReference>
<evidence type="ECO:0000256" key="4">
    <source>
        <dbReference type="ARBA" id="ARBA00022741"/>
    </source>
</evidence>
<dbReference type="PROSITE" id="PS50051">
    <property type="entry name" value="MCM_2"/>
    <property type="match status" value="1"/>
</dbReference>
<dbReference type="GO" id="GO:0016787">
    <property type="term" value="F:hydrolase activity"/>
    <property type="evidence" value="ECO:0007669"/>
    <property type="project" value="UniProtKB-KW"/>
</dbReference>
<dbReference type="Pfam" id="PF00493">
    <property type="entry name" value="MCM"/>
    <property type="match status" value="1"/>
</dbReference>
<dbReference type="Gene3D" id="2.20.28.10">
    <property type="match status" value="1"/>
</dbReference>
<gene>
    <name evidence="12" type="ORF">D1866_10315</name>
    <name evidence="11" type="ORF">GFB69_01755</name>
</gene>
<sequence>MEAQQIDLPTEFENFIKNFKDSSGNYKYMNQLNEMIAYRKKSLLLDFSDIYSYNDKIATEIIANPLYTLKILDEKLLKIISEIDPTYPDEVERVHVRLINLPRTIELRKIRSNYINKLITVEGILTKQTPVKERAYKVVFKHVHPDCNQEFEWPEGDEEMDEIIKTPTVCPLCGKPGQFEIVAEKTKLTDWQKVILQERPEEVPPGQLPRQLEVVLEDDLVDSARPGDRVKITGILLIKQDSIVKRGSRAVFDVYMKALSIEVSQKVLDEVEITDEDKKKIEDLAKDPWIKQKIISSIAPSIFDHWEIKEAIALALFGGVPRVMPDGTRIRGDIHVLIIGDPGTAKSQILQFAARVAPRSVYTTGKGATAAGLTAAVVREKNSGDYYLEAGALVLADGGIAVIDEIDKMREEDRVAIHEAMEQQTVSIAKAGIVAKLNARATIIAAGNPKFGRYIAERGISENIDLPPTILSRFDLIFILVDKPGNEDQRLATHILDMHGGKPVKDIIPVDLLKKYIAYARKYVNPELTEEAKQLLADFYVEMRKKSSESPDSPILITPRQLEALIRLSEAYARMALRKTVTKEDAENAINIMRIFLEKVGIDVESGAMDIDTIMTGKPKSAREKMVKIMEIIDTLSGSEGCAKLREIVKEAEREGIERQSTEKLISDMKKSGLIYEAKPECYKKV</sequence>
<dbReference type="Gene3D" id="3.30.1640.10">
    <property type="entry name" value="mini-chromosome maintenance (MCM) complex, chain A, domain 1"/>
    <property type="match status" value="1"/>
</dbReference>
<dbReference type="SUPFAM" id="SSF52540">
    <property type="entry name" value="P-loop containing nucleoside triphosphate hydrolases"/>
    <property type="match status" value="1"/>
</dbReference>
<dbReference type="GeneID" id="42780128"/>
<dbReference type="GO" id="GO:0042555">
    <property type="term" value="C:MCM complex"/>
    <property type="evidence" value="ECO:0007669"/>
    <property type="project" value="TreeGrafter"/>
</dbReference>
<dbReference type="PRINTS" id="PR01657">
    <property type="entry name" value="MCMFAMILY"/>
</dbReference>
<dbReference type="GO" id="GO:0017116">
    <property type="term" value="F:single-stranded DNA helicase activity"/>
    <property type="evidence" value="ECO:0007669"/>
    <property type="project" value="TreeGrafter"/>
</dbReference>
<dbReference type="EC" id="3.6.4.12" evidence="2"/>
<keyword evidence="13" id="KW-1185">Reference proteome</keyword>
<accession>A0A650CWU2</accession>
<dbReference type="AlphaFoldDB" id="A0A650CWU2"/>
<keyword evidence="3" id="KW-0235">DNA replication</keyword>
<dbReference type="Gene3D" id="1.10.10.10">
    <property type="entry name" value="Winged helix-like DNA-binding domain superfamily/Winged helix DNA-binding domain"/>
    <property type="match status" value="1"/>
</dbReference>
<dbReference type="SMART" id="SM00350">
    <property type="entry name" value="MCM"/>
    <property type="match status" value="1"/>
</dbReference>
<dbReference type="KEGG" id="aamb:D1866_10315"/>
<dbReference type="Pfam" id="PF17855">
    <property type="entry name" value="MCM_lid"/>
    <property type="match status" value="1"/>
</dbReference>
<keyword evidence="7 9" id="KW-0067">ATP-binding</keyword>
<dbReference type="EMBL" id="WHYS01000001">
    <property type="protein sequence ID" value="MQL54510.1"/>
    <property type="molecule type" value="Genomic_DNA"/>
</dbReference>
<dbReference type="SUPFAM" id="SSF50249">
    <property type="entry name" value="Nucleic acid-binding proteins"/>
    <property type="match status" value="1"/>
</dbReference>
<dbReference type="Pfam" id="PF17207">
    <property type="entry name" value="MCM_OB"/>
    <property type="match status" value="1"/>
</dbReference>
<dbReference type="InterPro" id="IPR036388">
    <property type="entry name" value="WH-like_DNA-bd_sf"/>
</dbReference>
<dbReference type="Pfam" id="PF14551">
    <property type="entry name" value="MCM_N"/>
    <property type="match status" value="1"/>
</dbReference>
<dbReference type="RefSeq" id="WP_152939655.1">
    <property type="nucleotide sequence ID" value="NZ_CP045482.1"/>
</dbReference>
<dbReference type="NCBIfam" id="NF040949">
    <property type="entry name" value="minchrom_main_MCM"/>
    <property type="match status" value="1"/>
</dbReference>
<feature type="domain" description="MCM C-terminal AAA(+) ATPase" evidence="10">
    <location>
        <begin position="290"/>
        <end position="495"/>
    </location>
</feature>
<evidence type="ECO:0000256" key="3">
    <source>
        <dbReference type="ARBA" id="ARBA00022705"/>
    </source>
</evidence>
<protein>
    <recommendedName>
        <fullName evidence="2">DNA helicase</fullName>
        <ecNumber evidence="2">3.6.4.12</ecNumber>
    </recommendedName>
</protein>
<dbReference type="InterPro" id="IPR027925">
    <property type="entry name" value="MCM_N"/>
</dbReference>
<evidence type="ECO:0000313" key="13">
    <source>
        <dbReference type="Proteomes" id="UP000426328"/>
    </source>
</evidence>
<dbReference type="Gene3D" id="2.40.50.140">
    <property type="entry name" value="Nucleic acid-binding proteins"/>
    <property type="match status" value="1"/>
</dbReference>
<reference evidence="12 13" key="2">
    <citation type="submission" date="2019-10" db="EMBL/GenBank/DDBJ databases">
        <title>Genome Sequences from Six Type Strain Members of the Archaeal Family Sulfolobaceae: Acidianus ambivalens, Acidianus infernus, Metallosphaera prunae, Stygiolobus azoricus, Sulfolobus metallicus, and Sulfurisphaera ohwakuensis.</title>
        <authorList>
            <person name="Counts J.A."/>
            <person name="Kelly R.M."/>
        </authorList>
    </citation>
    <scope>NUCLEOTIDE SEQUENCE [LARGE SCALE GENOMIC DNA]</scope>
    <source>
        <strain evidence="12 13">LEI 10</strain>
    </source>
</reference>
<evidence type="ECO:0000256" key="7">
    <source>
        <dbReference type="ARBA" id="ARBA00022840"/>
    </source>
</evidence>
<dbReference type="Proteomes" id="UP000426328">
    <property type="component" value="Chromosome"/>
</dbReference>
<dbReference type="Gene3D" id="3.40.50.300">
    <property type="entry name" value="P-loop containing nucleotide triphosphate hydrolases"/>
    <property type="match status" value="1"/>
</dbReference>
<dbReference type="GO" id="GO:0003697">
    <property type="term" value="F:single-stranded DNA binding"/>
    <property type="evidence" value="ECO:0007669"/>
    <property type="project" value="TreeGrafter"/>
</dbReference>
<reference evidence="11 14" key="1">
    <citation type="submission" date="2019-10" db="EMBL/GenBank/DDBJ databases">
        <title>Comparative genomics of sulfur disproportionating microorganisms.</title>
        <authorList>
            <person name="Ward L.M."/>
            <person name="Bertran E."/>
            <person name="Johnston D."/>
        </authorList>
    </citation>
    <scope>NUCLEOTIDE SEQUENCE [LARGE SCALE GENOMIC DNA]</scope>
    <source>
        <strain evidence="11 14">DSM 3772</strain>
    </source>
</reference>
<proteinExistence type="inferred from homology"/>
<dbReference type="InterPro" id="IPR031327">
    <property type="entry name" value="MCM"/>
</dbReference>
<evidence type="ECO:0000256" key="5">
    <source>
        <dbReference type="ARBA" id="ARBA00022801"/>
    </source>
</evidence>
<keyword evidence="4 9" id="KW-0547">Nucleotide-binding</keyword>
<dbReference type="InterPro" id="IPR012340">
    <property type="entry name" value="NA-bd_OB-fold"/>
</dbReference>
<evidence type="ECO:0000256" key="1">
    <source>
        <dbReference type="ARBA" id="ARBA00008010"/>
    </source>
</evidence>
<dbReference type="InterPro" id="IPR048907">
    <property type="entry name" value="WHD_MCM_arc"/>
</dbReference>
<name>A0A650CWU2_ACIAM</name>
<evidence type="ECO:0000313" key="14">
    <source>
        <dbReference type="Proteomes" id="UP000474054"/>
    </source>
</evidence>
<comment type="similarity">
    <text evidence="1 9">Belongs to the MCM family.</text>
</comment>
<dbReference type="PANTHER" id="PTHR11630">
    <property type="entry name" value="DNA REPLICATION LICENSING FACTOR MCM FAMILY MEMBER"/>
    <property type="match status" value="1"/>
</dbReference>
<dbReference type="GO" id="GO:0005524">
    <property type="term" value="F:ATP binding"/>
    <property type="evidence" value="ECO:0007669"/>
    <property type="project" value="UniProtKB-KW"/>
</dbReference>
<evidence type="ECO:0000259" key="10">
    <source>
        <dbReference type="PROSITE" id="PS50051"/>
    </source>
</evidence>
<dbReference type="InterPro" id="IPR033762">
    <property type="entry name" value="MCM_OB"/>
</dbReference>
<dbReference type="Proteomes" id="UP000474054">
    <property type="component" value="Unassembled WGS sequence"/>
</dbReference>
<organism evidence="12 13">
    <name type="scientific">Acidianus ambivalens</name>
    <name type="common">Desulfurolobus ambivalens</name>
    <dbReference type="NCBI Taxonomy" id="2283"/>
    <lineage>
        <taxon>Archaea</taxon>
        <taxon>Thermoproteota</taxon>
        <taxon>Thermoprotei</taxon>
        <taxon>Sulfolobales</taxon>
        <taxon>Sulfolobaceae</taxon>
        <taxon>Acidianus</taxon>
    </lineage>
</organism>
<dbReference type="PANTHER" id="PTHR11630:SF66">
    <property type="entry name" value="DNA REPLICATION LICENSING FACTOR MCM4"/>
    <property type="match status" value="1"/>
</dbReference>
<evidence type="ECO:0000313" key="12">
    <source>
        <dbReference type="EMBL" id="QGR22321.1"/>
    </source>
</evidence>
<evidence type="ECO:0000313" key="11">
    <source>
        <dbReference type="EMBL" id="MQL54510.1"/>
    </source>
</evidence>
<dbReference type="InterPro" id="IPR001208">
    <property type="entry name" value="MCM_dom"/>
</dbReference>
<evidence type="ECO:0000256" key="9">
    <source>
        <dbReference type="RuleBase" id="RU004070"/>
    </source>
</evidence>
<dbReference type="InterPro" id="IPR041562">
    <property type="entry name" value="MCM_lid"/>
</dbReference>
<evidence type="ECO:0000256" key="2">
    <source>
        <dbReference type="ARBA" id="ARBA00012551"/>
    </source>
</evidence>
<evidence type="ECO:0000256" key="8">
    <source>
        <dbReference type="ARBA" id="ARBA00023125"/>
    </source>
</evidence>
<dbReference type="Pfam" id="PF21100">
    <property type="entry name" value="WHD_MCM"/>
    <property type="match status" value="1"/>
</dbReference>
<dbReference type="FunFam" id="3.40.50.300:FF:000826">
    <property type="entry name" value="Replicative DNA helicase Mcm"/>
    <property type="match status" value="1"/>
</dbReference>
<evidence type="ECO:0000256" key="6">
    <source>
        <dbReference type="ARBA" id="ARBA00022806"/>
    </source>
</evidence>
<keyword evidence="5" id="KW-0378">Hydrolase</keyword>
<keyword evidence="8 9" id="KW-0238">DNA-binding</keyword>
<keyword evidence="6" id="KW-0347">Helicase</keyword>
<dbReference type="GO" id="GO:0006260">
    <property type="term" value="P:DNA replication"/>
    <property type="evidence" value="ECO:0007669"/>
    <property type="project" value="UniProtKB-KW"/>
</dbReference>